<dbReference type="EMBL" id="JAXCGZ010003893">
    <property type="protein sequence ID" value="KAK7082767.1"/>
    <property type="molecule type" value="Genomic_DNA"/>
</dbReference>
<evidence type="ECO:0000313" key="2">
    <source>
        <dbReference type="Proteomes" id="UP001381693"/>
    </source>
</evidence>
<comment type="caution">
    <text evidence="1">The sequence shown here is derived from an EMBL/GenBank/DDBJ whole genome shotgun (WGS) entry which is preliminary data.</text>
</comment>
<gene>
    <name evidence="1" type="ORF">SK128_019665</name>
</gene>
<keyword evidence="2" id="KW-1185">Reference proteome</keyword>
<dbReference type="Proteomes" id="UP001381693">
    <property type="component" value="Unassembled WGS sequence"/>
</dbReference>
<protein>
    <submittedName>
        <fullName evidence="1">Uncharacterized protein</fullName>
    </submittedName>
</protein>
<organism evidence="1 2">
    <name type="scientific">Halocaridina rubra</name>
    <name type="common">Hawaiian red shrimp</name>
    <dbReference type="NCBI Taxonomy" id="373956"/>
    <lineage>
        <taxon>Eukaryota</taxon>
        <taxon>Metazoa</taxon>
        <taxon>Ecdysozoa</taxon>
        <taxon>Arthropoda</taxon>
        <taxon>Crustacea</taxon>
        <taxon>Multicrustacea</taxon>
        <taxon>Malacostraca</taxon>
        <taxon>Eumalacostraca</taxon>
        <taxon>Eucarida</taxon>
        <taxon>Decapoda</taxon>
        <taxon>Pleocyemata</taxon>
        <taxon>Caridea</taxon>
        <taxon>Atyoidea</taxon>
        <taxon>Atyidae</taxon>
        <taxon>Halocaridina</taxon>
    </lineage>
</organism>
<feature type="non-terminal residue" evidence="1">
    <location>
        <position position="92"/>
    </location>
</feature>
<proteinExistence type="predicted"/>
<name>A0AAN8XEG3_HALRR</name>
<dbReference type="AlphaFoldDB" id="A0AAN8XEG3"/>
<evidence type="ECO:0000313" key="1">
    <source>
        <dbReference type="EMBL" id="KAK7082767.1"/>
    </source>
</evidence>
<accession>A0AAN8XEG3</accession>
<reference evidence="1 2" key="1">
    <citation type="submission" date="2023-11" db="EMBL/GenBank/DDBJ databases">
        <title>Halocaridina rubra genome assembly.</title>
        <authorList>
            <person name="Smith C."/>
        </authorList>
    </citation>
    <scope>NUCLEOTIDE SEQUENCE [LARGE SCALE GENOMIC DNA]</scope>
    <source>
        <strain evidence="1">EP-1</strain>
        <tissue evidence="1">Whole</tissue>
    </source>
</reference>
<sequence>MKWDILTECGSLIRGRNVLVAVGGSAALRPLFRHVAPSGHQPHIQLMTQTVSFIRISEEEAERLRDLPTLIINSRFGDLDGCYALPPIKYPD</sequence>